<dbReference type="Pfam" id="PF08125">
    <property type="entry name" value="Mannitol_dh_C"/>
    <property type="match status" value="1"/>
</dbReference>
<name>A0A3R8PFJ7_9CORY</name>
<dbReference type="InterPro" id="IPR013328">
    <property type="entry name" value="6PGD_dom2"/>
</dbReference>
<keyword evidence="10" id="KW-1185">Reference proteome</keyword>
<proteinExistence type="inferred from homology"/>
<gene>
    <name evidence="9" type="ORF">CXF42_06270</name>
</gene>
<dbReference type="PANTHER" id="PTHR43362">
    <property type="entry name" value="MANNITOL DEHYDROGENASE DSF1-RELATED"/>
    <property type="match status" value="1"/>
</dbReference>
<dbReference type="PRINTS" id="PR00084">
    <property type="entry name" value="MTLDHDRGNASE"/>
</dbReference>
<dbReference type="InterPro" id="IPR008927">
    <property type="entry name" value="6-PGluconate_DH-like_C_sf"/>
</dbReference>
<feature type="domain" description="Mannitol dehydrogenase N-terminal" evidence="7">
    <location>
        <begin position="48"/>
        <end position="302"/>
    </location>
</feature>
<sequence length="524" mass="57063">MTDLTSTDPTGTDLPRLSTAALPGIASDPSAATPTAVPSYDRAATRPGIVHIGVGGFHRAHQAMYLDRLMTRGRALDWAVTGLGVMPSDVRMRDALAGQDHLYTLTTKAPDGTEDRRVIGSITGYVFAPDDPGAAVRLLTDPSTRIVSLTVTEGGYNTDHVTGGFLTGQEHVAHDTAELRAGRTGDLRTFFGLVTAALAGRRAAGATPFTVMSCDNIQGNGDVARRAFTAFAEGVDADLAAWVRDHVAFPNSMVDRITPETTDDDRADIRRRGYVDAWPVVAEDYTQWVLEDSFTDGRPPLEEVGVEVVADVVPYELMKLRLLNASHQALCYLGYLAGHRMVHDVMADPRFRRFLLAYMEREATPTLRPLPGVDLDRYRHTLIERFGNTAVKDTVARLCAESSDRIPKWLLPVVRENLAAGRPVLLAAAVVAAWARYAEGTDEQGRPIRVVDRMADRLTAAAQGYRTDPLSFLRDREVFGDLVDEPRFTAAYARVLESLHTRGADATLDLLLAELDAEAAAGPE</sequence>
<dbReference type="InterPro" id="IPR036291">
    <property type="entry name" value="NAD(P)-bd_dom_sf"/>
</dbReference>
<comment type="similarity">
    <text evidence="1">Belongs to the mannitol dehydrogenase family.</text>
</comment>
<accession>A0A3R8PFJ7</accession>
<dbReference type="PANTHER" id="PTHR43362:SF1">
    <property type="entry name" value="MANNITOL DEHYDROGENASE 2-RELATED"/>
    <property type="match status" value="1"/>
</dbReference>
<dbReference type="Gene3D" id="1.10.1040.10">
    <property type="entry name" value="N-(1-d-carboxylethyl)-l-norvaline Dehydrogenase, domain 2"/>
    <property type="match status" value="1"/>
</dbReference>
<dbReference type="RefSeq" id="WP_125174703.1">
    <property type="nucleotide sequence ID" value="NZ_JBHYBM010000153.1"/>
</dbReference>
<keyword evidence="4" id="KW-0560">Oxidoreductase</keyword>
<evidence type="ECO:0000313" key="10">
    <source>
        <dbReference type="Proteomes" id="UP000278422"/>
    </source>
</evidence>
<feature type="domain" description="Mannitol dehydrogenase C-terminal" evidence="8">
    <location>
        <begin position="311"/>
        <end position="499"/>
    </location>
</feature>
<dbReference type="EMBL" id="PQNQ01000014">
    <property type="protein sequence ID" value="RRQ03840.1"/>
    <property type="molecule type" value="Genomic_DNA"/>
</dbReference>
<dbReference type="SUPFAM" id="SSF48179">
    <property type="entry name" value="6-phosphogluconate dehydrogenase C-terminal domain-like"/>
    <property type="match status" value="1"/>
</dbReference>
<dbReference type="Pfam" id="PF01232">
    <property type="entry name" value="Mannitol_dh"/>
    <property type="match status" value="1"/>
</dbReference>
<dbReference type="InterPro" id="IPR050988">
    <property type="entry name" value="Mannitol_DH/Oxidoreductase"/>
</dbReference>
<dbReference type="Proteomes" id="UP000278422">
    <property type="component" value="Unassembled WGS sequence"/>
</dbReference>
<comment type="catalytic activity">
    <reaction evidence="6">
        <text>D-mannitol 1-phosphate + NAD(+) = beta-D-fructose 6-phosphate + NADH + H(+)</text>
        <dbReference type="Rhea" id="RHEA:19661"/>
        <dbReference type="ChEBI" id="CHEBI:15378"/>
        <dbReference type="ChEBI" id="CHEBI:57540"/>
        <dbReference type="ChEBI" id="CHEBI:57634"/>
        <dbReference type="ChEBI" id="CHEBI:57945"/>
        <dbReference type="ChEBI" id="CHEBI:61381"/>
        <dbReference type="EC" id="1.1.1.17"/>
    </reaction>
</comment>
<dbReference type="InterPro" id="IPR013118">
    <property type="entry name" value="Mannitol_DH_C"/>
</dbReference>
<organism evidence="9 10">
    <name type="scientific">Corynebacterium bovis</name>
    <dbReference type="NCBI Taxonomy" id="36808"/>
    <lineage>
        <taxon>Bacteria</taxon>
        <taxon>Bacillati</taxon>
        <taxon>Actinomycetota</taxon>
        <taxon>Actinomycetes</taxon>
        <taxon>Mycobacteriales</taxon>
        <taxon>Corynebacteriaceae</taxon>
        <taxon>Corynebacterium</taxon>
    </lineage>
</organism>
<evidence type="ECO:0000256" key="4">
    <source>
        <dbReference type="ARBA" id="ARBA00023002"/>
    </source>
</evidence>
<dbReference type="PROSITE" id="PS00974">
    <property type="entry name" value="MANNITOL_DHGENASE"/>
    <property type="match status" value="1"/>
</dbReference>
<dbReference type="SUPFAM" id="SSF51735">
    <property type="entry name" value="NAD(P)-binding Rossmann-fold domains"/>
    <property type="match status" value="1"/>
</dbReference>
<evidence type="ECO:0000256" key="3">
    <source>
        <dbReference type="ARBA" id="ARBA00016219"/>
    </source>
</evidence>
<evidence type="ECO:0000259" key="7">
    <source>
        <dbReference type="Pfam" id="PF01232"/>
    </source>
</evidence>
<comment type="caution">
    <text evidence="9">The sequence shown here is derived from an EMBL/GenBank/DDBJ whole genome shotgun (WGS) entry which is preliminary data.</text>
</comment>
<evidence type="ECO:0000256" key="1">
    <source>
        <dbReference type="ARBA" id="ARBA00006541"/>
    </source>
</evidence>
<dbReference type="GO" id="GO:0008926">
    <property type="term" value="F:mannitol-1-phosphate 5-dehydrogenase activity"/>
    <property type="evidence" value="ECO:0007669"/>
    <property type="project" value="UniProtKB-EC"/>
</dbReference>
<evidence type="ECO:0000313" key="9">
    <source>
        <dbReference type="EMBL" id="RRQ03840.1"/>
    </source>
</evidence>
<evidence type="ECO:0000259" key="8">
    <source>
        <dbReference type="Pfam" id="PF08125"/>
    </source>
</evidence>
<dbReference type="EC" id="1.1.1.17" evidence="2"/>
<dbReference type="InterPro" id="IPR023027">
    <property type="entry name" value="Mannitol_DH_CS"/>
</dbReference>
<dbReference type="AlphaFoldDB" id="A0A3R8PFJ7"/>
<dbReference type="Gene3D" id="3.40.50.720">
    <property type="entry name" value="NAD(P)-binding Rossmann-like Domain"/>
    <property type="match status" value="1"/>
</dbReference>
<protein>
    <recommendedName>
        <fullName evidence="3">Mannitol-1-phosphate 5-dehydrogenase</fullName>
        <ecNumber evidence="2">1.1.1.17</ecNumber>
    </recommendedName>
</protein>
<dbReference type="GO" id="GO:0019594">
    <property type="term" value="P:mannitol metabolic process"/>
    <property type="evidence" value="ECO:0007669"/>
    <property type="project" value="InterPro"/>
</dbReference>
<dbReference type="InterPro" id="IPR013131">
    <property type="entry name" value="Mannitol_DH_N"/>
</dbReference>
<reference evidence="9 10" key="1">
    <citation type="submission" date="2018-01" db="EMBL/GenBank/DDBJ databases">
        <title>Twenty Corynebacterium bovis Genomes.</title>
        <authorList>
            <person name="Gulvik C.A."/>
        </authorList>
    </citation>
    <scope>NUCLEOTIDE SEQUENCE [LARGE SCALE GENOMIC DNA]</scope>
    <source>
        <strain evidence="9 10">16-2004</strain>
    </source>
</reference>
<evidence type="ECO:0000256" key="5">
    <source>
        <dbReference type="ARBA" id="ARBA00023027"/>
    </source>
</evidence>
<dbReference type="InterPro" id="IPR000669">
    <property type="entry name" value="Mannitol_DH"/>
</dbReference>
<keyword evidence="5" id="KW-0520">NAD</keyword>
<evidence type="ECO:0000256" key="6">
    <source>
        <dbReference type="ARBA" id="ARBA00048615"/>
    </source>
</evidence>
<evidence type="ECO:0000256" key="2">
    <source>
        <dbReference type="ARBA" id="ARBA00012939"/>
    </source>
</evidence>